<dbReference type="SUPFAM" id="SSF53448">
    <property type="entry name" value="Nucleotide-diphospho-sugar transferases"/>
    <property type="match status" value="1"/>
</dbReference>
<name>A0A0W7X8J0_9ACTN</name>
<dbReference type="InterPro" id="IPR001173">
    <property type="entry name" value="Glyco_trans_2-like"/>
</dbReference>
<organism evidence="11 12">
    <name type="scientific">Streptomyces silvensis</name>
    <dbReference type="NCBI Taxonomy" id="1765722"/>
    <lineage>
        <taxon>Bacteria</taxon>
        <taxon>Bacillati</taxon>
        <taxon>Actinomycetota</taxon>
        <taxon>Actinomycetes</taxon>
        <taxon>Kitasatosporales</taxon>
        <taxon>Streptomycetaceae</taxon>
        <taxon>Streptomyces</taxon>
    </lineage>
</organism>
<gene>
    <name evidence="11" type="ORF">AT728_21560</name>
</gene>
<evidence type="ECO:0000313" key="11">
    <source>
        <dbReference type="EMBL" id="KUF19276.1"/>
    </source>
</evidence>
<evidence type="ECO:0000256" key="5">
    <source>
        <dbReference type="ARBA" id="ARBA00022692"/>
    </source>
</evidence>
<dbReference type="GO" id="GO:0004582">
    <property type="term" value="F:dolichyl-phosphate beta-D-mannosyltransferase activity"/>
    <property type="evidence" value="ECO:0007669"/>
    <property type="project" value="InterPro"/>
</dbReference>
<evidence type="ECO:0000256" key="4">
    <source>
        <dbReference type="ARBA" id="ARBA00022679"/>
    </source>
</evidence>
<evidence type="ECO:0000256" key="1">
    <source>
        <dbReference type="ARBA" id="ARBA00004141"/>
    </source>
</evidence>
<dbReference type="InterPro" id="IPR007267">
    <property type="entry name" value="GtrA_DPMS_TM"/>
</dbReference>
<dbReference type="Proteomes" id="UP000054804">
    <property type="component" value="Unassembled WGS sequence"/>
</dbReference>
<evidence type="ECO:0000256" key="3">
    <source>
        <dbReference type="ARBA" id="ARBA00022676"/>
    </source>
</evidence>
<dbReference type="Pfam" id="PF00535">
    <property type="entry name" value="Glycos_transf_2"/>
    <property type="match status" value="1"/>
</dbReference>
<dbReference type="Pfam" id="PF04138">
    <property type="entry name" value="GtrA_DPMS_TM"/>
    <property type="match status" value="1"/>
</dbReference>
<reference evidence="11 12" key="1">
    <citation type="submission" date="2015-12" db="EMBL/GenBank/DDBJ databases">
        <title>Draft genome sequence of Streptomyces silvensis ATCC 53525, a producer of novel hormone antagonists.</title>
        <authorList>
            <person name="Johnston C.W."/>
            <person name="Li Y."/>
            <person name="Magarvey N.A."/>
        </authorList>
    </citation>
    <scope>NUCLEOTIDE SEQUENCE [LARGE SCALE GENOMIC DNA]</scope>
    <source>
        <strain evidence="11 12">ATCC 53525</strain>
    </source>
</reference>
<evidence type="ECO:0000256" key="6">
    <source>
        <dbReference type="ARBA" id="ARBA00022989"/>
    </source>
</evidence>
<evidence type="ECO:0000256" key="2">
    <source>
        <dbReference type="ARBA" id="ARBA00006739"/>
    </source>
</evidence>
<sequence length="393" mass="42583">MARPAALTVIVPTRNEAHNIAPLLDRLDAAVPPGLAAEVLFVDDSCDNTPEVIEEMTTRCRLRVTVHHRPRPDGGLGGAVHEGIRRTAAPWIVVMDADLQHPPELAHRLALHGQESGADLVVASRYARGGSRAGLAGGYRAAVSRSSTALTKALFPRALRGISDPMSGFFAVRRDMLTRRPGSGAVLRPLGYKILLELAVRRPPRTVAELPYTFAERHAGRSKSSLREGTRFLRHLLVLRTTSIPRLPRLPRLRFAGHPRALRTAGLPARVTALGLIGLSGFLPNLALLALLTAVTPLHHLAAETLATQAAVLWNFLLAETLLPPPEPSRRRRSGRLAVFAALSNADLAARLPLTALLIAGTGWHPVPATAVLLVLFVATRLLLLERLLYRRT</sequence>
<dbReference type="EMBL" id="LOCL01000028">
    <property type="protein sequence ID" value="KUF19276.1"/>
    <property type="molecule type" value="Genomic_DNA"/>
</dbReference>
<keyword evidence="4 11" id="KW-0808">Transferase</keyword>
<keyword evidence="3 11" id="KW-0328">Glycosyltransferase</keyword>
<feature type="domain" description="Glycosyltransferase 2-like" evidence="9">
    <location>
        <begin position="8"/>
        <end position="177"/>
    </location>
</feature>
<feature type="transmembrane region" description="Helical" evidence="8">
    <location>
        <begin position="366"/>
        <end position="384"/>
    </location>
</feature>
<protein>
    <submittedName>
        <fullName evidence="11">Dolichol-phosphate mannosyltransferase</fullName>
    </submittedName>
</protein>
<dbReference type="InterPro" id="IPR029044">
    <property type="entry name" value="Nucleotide-diphossugar_trans"/>
</dbReference>
<dbReference type="GO" id="GO:0035269">
    <property type="term" value="P:protein O-linked glycosylation via mannose"/>
    <property type="evidence" value="ECO:0007669"/>
    <property type="project" value="TreeGrafter"/>
</dbReference>
<proteinExistence type="inferred from homology"/>
<keyword evidence="6 8" id="KW-1133">Transmembrane helix</keyword>
<evidence type="ECO:0000259" key="9">
    <source>
        <dbReference type="Pfam" id="PF00535"/>
    </source>
</evidence>
<keyword evidence="5 8" id="KW-0812">Transmembrane</keyword>
<keyword evidence="7 8" id="KW-0472">Membrane</keyword>
<dbReference type="Gene3D" id="3.90.550.10">
    <property type="entry name" value="Spore Coat Polysaccharide Biosynthesis Protein SpsA, Chain A"/>
    <property type="match status" value="1"/>
</dbReference>
<dbReference type="PANTHER" id="PTHR43398:SF1">
    <property type="entry name" value="DOLICHOL-PHOSPHATE MANNOSYLTRANSFERASE SUBUNIT 1"/>
    <property type="match status" value="1"/>
</dbReference>
<dbReference type="GO" id="GO:0006488">
    <property type="term" value="P:dolichol-linked oligosaccharide biosynthetic process"/>
    <property type="evidence" value="ECO:0007669"/>
    <property type="project" value="TreeGrafter"/>
</dbReference>
<comment type="caution">
    <text evidence="11">The sequence shown here is derived from an EMBL/GenBank/DDBJ whole genome shotgun (WGS) entry which is preliminary data.</text>
</comment>
<accession>A0A0W7X8J0</accession>
<evidence type="ECO:0000259" key="10">
    <source>
        <dbReference type="Pfam" id="PF04138"/>
    </source>
</evidence>
<dbReference type="CDD" id="cd06442">
    <property type="entry name" value="DPM1_like"/>
    <property type="match status" value="1"/>
</dbReference>
<dbReference type="PANTHER" id="PTHR43398">
    <property type="entry name" value="DOLICHOL-PHOSPHATE MANNOSYLTRANSFERASE SUBUNIT 1"/>
    <property type="match status" value="1"/>
</dbReference>
<comment type="subcellular location">
    <subcellularLocation>
        <location evidence="1">Membrane</location>
        <topology evidence="1">Multi-pass membrane protein</topology>
    </subcellularLocation>
</comment>
<dbReference type="AlphaFoldDB" id="A0A0W7X8J0"/>
<dbReference type="GO" id="GO:0000271">
    <property type="term" value="P:polysaccharide biosynthetic process"/>
    <property type="evidence" value="ECO:0007669"/>
    <property type="project" value="InterPro"/>
</dbReference>
<feature type="domain" description="GtrA/DPMS transmembrane" evidence="10">
    <location>
        <begin position="276"/>
        <end position="378"/>
    </location>
</feature>
<dbReference type="OrthoDB" id="9810303at2"/>
<evidence type="ECO:0000313" key="12">
    <source>
        <dbReference type="Proteomes" id="UP000054804"/>
    </source>
</evidence>
<keyword evidence="12" id="KW-1185">Reference proteome</keyword>
<evidence type="ECO:0000256" key="7">
    <source>
        <dbReference type="ARBA" id="ARBA00023136"/>
    </source>
</evidence>
<evidence type="ECO:0000256" key="8">
    <source>
        <dbReference type="SAM" id="Phobius"/>
    </source>
</evidence>
<comment type="similarity">
    <text evidence="2">Belongs to the glycosyltransferase 2 family.</text>
</comment>
<dbReference type="GO" id="GO:0016020">
    <property type="term" value="C:membrane"/>
    <property type="evidence" value="ECO:0007669"/>
    <property type="project" value="UniProtKB-SubCell"/>
</dbReference>
<dbReference type="InterPro" id="IPR039528">
    <property type="entry name" value="DPM1-like"/>
</dbReference>
<dbReference type="GO" id="GO:0006506">
    <property type="term" value="P:GPI anchor biosynthetic process"/>
    <property type="evidence" value="ECO:0007669"/>
    <property type="project" value="TreeGrafter"/>
</dbReference>
<feature type="transmembrane region" description="Helical" evidence="8">
    <location>
        <begin position="271"/>
        <end position="294"/>
    </location>
</feature>
<dbReference type="STRING" id="1765722.AT728_21560"/>